<dbReference type="SUPFAM" id="SSF51556">
    <property type="entry name" value="Metallo-dependent hydrolases"/>
    <property type="match status" value="1"/>
</dbReference>
<evidence type="ECO:0000256" key="1">
    <source>
        <dbReference type="ARBA" id="ARBA00038310"/>
    </source>
</evidence>
<comment type="similarity">
    <text evidence="1">Belongs to the metallo-dependent hydrolases superfamily.</text>
</comment>
<protein>
    <recommendedName>
        <fullName evidence="2">Amidohydrolase-related domain-containing protein</fullName>
    </recommendedName>
</protein>
<reference evidence="3" key="1">
    <citation type="submission" date="2021-01" db="EMBL/GenBank/DDBJ databases">
        <authorList>
            <person name="Corre E."/>
            <person name="Pelletier E."/>
            <person name="Niang G."/>
            <person name="Scheremetjew M."/>
            <person name="Finn R."/>
            <person name="Kale V."/>
            <person name="Holt S."/>
            <person name="Cochrane G."/>
            <person name="Meng A."/>
            <person name="Brown T."/>
            <person name="Cohen L."/>
        </authorList>
    </citation>
    <scope>NUCLEOTIDE SEQUENCE</scope>
    <source>
        <strain evidence="3">GSO104</strain>
    </source>
</reference>
<sequence>MPTKLPEELFDPHHHFIDTDGNSFQSFLKSCAGSLLYTPEEYEKDVKDSLASVGVKLSGSVHVEAMPDDGAEESAWVQDLITSGRCTTVKAIVGSVDLASPNAATDMAKLKSSSPLVRGVRWILDCAGPFDDGKTATHVATKRHDGIDYLRGGREDGTIGGYDGSIVPAFEAGFAKLADHELSFDLQCAPSQLLKAAELFKKYPNIPVVIDHLGKPRMVLGEDDPNNKNTIPDAEEIRVWRAGMNAMAALPHVFVKISMLGYAIPGWIRTSEREAVMKGLVRETIELFGPQRCMVATNWWANAAMSDADGLSKVGPDAVCLCEKFVSFFDGYSNVDLQRLFSGTAKCFYRISSSGDLEKSP</sequence>
<dbReference type="AlphaFoldDB" id="A0A7S4W970"/>
<dbReference type="Pfam" id="PF04909">
    <property type="entry name" value="Amidohydro_2"/>
    <property type="match status" value="1"/>
</dbReference>
<dbReference type="GO" id="GO:0016787">
    <property type="term" value="F:hydrolase activity"/>
    <property type="evidence" value="ECO:0007669"/>
    <property type="project" value="InterPro"/>
</dbReference>
<dbReference type="InterPro" id="IPR052350">
    <property type="entry name" value="Metallo-dep_Lactonases"/>
</dbReference>
<dbReference type="EMBL" id="HBNS01051737">
    <property type="protein sequence ID" value="CAE4652606.1"/>
    <property type="molecule type" value="Transcribed_RNA"/>
</dbReference>
<feature type="domain" description="Amidohydrolase-related" evidence="2">
    <location>
        <begin position="101"/>
        <end position="302"/>
    </location>
</feature>
<gene>
    <name evidence="3" type="ORF">DBRI00130_LOCUS38289</name>
</gene>
<dbReference type="Gene3D" id="3.20.20.140">
    <property type="entry name" value="Metal-dependent hydrolases"/>
    <property type="match status" value="1"/>
</dbReference>
<evidence type="ECO:0000259" key="2">
    <source>
        <dbReference type="Pfam" id="PF04909"/>
    </source>
</evidence>
<dbReference type="PANTHER" id="PTHR43569">
    <property type="entry name" value="AMIDOHYDROLASE"/>
    <property type="match status" value="1"/>
</dbReference>
<proteinExistence type="inferred from homology"/>
<dbReference type="InterPro" id="IPR006680">
    <property type="entry name" value="Amidohydro-rel"/>
</dbReference>
<evidence type="ECO:0000313" key="3">
    <source>
        <dbReference type="EMBL" id="CAE4652606.1"/>
    </source>
</evidence>
<organism evidence="3">
    <name type="scientific">Ditylum brightwellii</name>
    <dbReference type="NCBI Taxonomy" id="49249"/>
    <lineage>
        <taxon>Eukaryota</taxon>
        <taxon>Sar</taxon>
        <taxon>Stramenopiles</taxon>
        <taxon>Ochrophyta</taxon>
        <taxon>Bacillariophyta</taxon>
        <taxon>Mediophyceae</taxon>
        <taxon>Lithodesmiophycidae</taxon>
        <taxon>Lithodesmiales</taxon>
        <taxon>Lithodesmiaceae</taxon>
        <taxon>Ditylum</taxon>
    </lineage>
</organism>
<dbReference type="InterPro" id="IPR032466">
    <property type="entry name" value="Metal_Hydrolase"/>
</dbReference>
<accession>A0A7S4W970</accession>
<name>A0A7S4W970_9STRA</name>
<dbReference type="PANTHER" id="PTHR43569:SF2">
    <property type="entry name" value="AMIDOHYDROLASE-RELATED DOMAIN-CONTAINING PROTEIN"/>
    <property type="match status" value="1"/>
</dbReference>